<reference evidence="4" key="1">
    <citation type="submission" date="2011-12" db="EMBL/GenBank/DDBJ databases">
        <title>Complete genome sequence of Streptomyces cattleya strain DSM 46488.</title>
        <authorList>
            <person name="Ou H.-Y."/>
            <person name="Li P."/>
            <person name="Zhao C."/>
            <person name="O'Hagan D."/>
            <person name="Deng Z."/>
        </authorList>
    </citation>
    <scope>NUCLEOTIDE SEQUENCE [LARGE SCALE GENOMIC DNA]</scope>
    <source>
        <strain evidence="4">ATCC 35852 / DSM 46488 / JCM 4925 / NBRC 14057 / NRRL 8057</strain>
        <plasmid evidence="4">Plasmid pSCATT</plasmid>
    </source>
</reference>
<keyword evidence="3" id="KW-0614">Plasmid</keyword>
<dbReference type="Proteomes" id="UP000007842">
    <property type="component" value="Plasmid pSCATT"/>
</dbReference>
<dbReference type="Pfam" id="PF01610">
    <property type="entry name" value="DDE_Tnp_ISL3"/>
    <property type="match status" value="1"/>
</dbReference>
<keyword evidence="4" id="KW-1185">Reference proteome</keyword>
<sequence length="194" mass="21346">MHATHLDAMIDGLRAVPKRTGQPILTAWNVKEDLMDLLALHSTHPTRPQISSLLTTFYENATASELPECERLAQTISTWWPQNLAGITTGVTNPGSEGVNRVIKTDTRCAYGHRNPVNQRLRTRAATTRRARPPRTPDQQPPRPTTTIRPLSTIELEEPRSAALAGPLDDGPRARPSRCAERAQSRPDARGPAG</sequence>
<evidence type="ECO:0000259" key="2">
    <source>
        <dbReference type="Pfam" id="PF01610"/>
    </source>
</evidence>
<geneLocation type="plasmid" evidence="3 4">
    <name>pSCATT</name>
</geneLocation>
<feature type="compositionally biased region" description="Basic and acidic residues" evidence="1">
    <location>
        <begin position="170"/>
        <end position="194"/>
    </location>
</feature>
<proteinExistence type="predicted"/>
<evidence type="ECO:0000256" key="1">
    <source>
        <dbReference type="SAM" id="MobiDB-lite"/>
    </source>
</evidence>
<gene>
    <name evidence="3" type="ordered locus">SCATT_p08530</name>
</gene>
<protein>
    <submittedName>
        <fullName evidence="3">Transposase, IS204/IS1001/IS1096/IS1165</fullName>
    </submittedName>
</protein>
<accession>G8XDA0</accession>
<feature type="compositionally biased region" description="Pro residues" evidence="1">
    <location>
        <begin position="134"/>
        <end position="144"/>
    </location>
</feature>
<feature type="region of interest" description="Disordered" evidence="1">
    <location>
        <begin position="124"/>
        <end position="194"/>
    </location>
</feature>
<dbReference type="KEGG" id="scy:SCATT_p08530"/>
<feature type="domain" description="Transposase IS204/IS1001/IS1096/IS1165 DDE" evidence="2">
    <location>
        <begin position="20"/>
        <end position="122"/>
    </location>
</feature>
<organism evidence="3 4">
    <name type="scientific">Streptantibioticus cattleyicolor (strain ATCC 35852 / DSM 46488 / JCM 4925 / NBRC 14057 / NRRL 8057)</name>
    <name type="common">Streptomyces cattleya</name>
    <dbReference type="NCBI Taxonomy" id="1003195"/>
    <lineage>
        <taxon>Bacteria</taxon>
        <taxon>Bacillati</taxon>
        <taxon>Actinomycetota</taxon>
        <taxon>Actinomycetes</taxon>
        <taxon>Kitasatosporales</taxon>
        <taxon>Streptomycetaceae</taxon>
        <taxon>Streptantibioticus</taxon>
    </lineage>
</organism>
<feature type="compositionally biased region" description="Basic residues" evidence="1">
    <location>
        <begin position="124"/>
        <end position="133"/>
    </location>
</feature>
<name>F8JNI5_STREN</name>
<dbReference type="InterPro" id="IPR002560">
    <property type="entry name" value="Transposase_DDE"/>
</dbReference>
<evidence type="ECO:0000313" key="4">
    <source>
        <dbReference type="Proteomes" id="UP000007842"/>
    </source>
</evidence>
<dbReference type="RefSeq" id="WP_014151332.1">
    <property type="nucleotide sequence ID" value="NC_016113.1"/>
</dbReference>
<evidence type="ECO:0000313" key="3">
    <source>
        <dbReference type="EMBL" id="AEW99046.1"/>
    </source>
</evidence>
<dbReference type="AlphaFoldDB" id="F8JNI5"/>
<dbReference type="HOGENOM" id="CLU_1401743_0_0_11"/>
<dbReference type="EMBL" id="CP003229">
    <property type="protein sequence ID" value="AEW99046.1"/>
    <property type="molecule type" value="Genomic_DNA"/>
</dbReference>
<accession>F8JNI5</accession>
<dbReference type="KEGG" id="sct:SCAT_p0880"/>
<dbReference type="PATRIC" id="fig|1003195.11.peg.850"/>